<protein>
    <submittedName>
        <fullName evidence="1">Uncharacterized protein</fullName>
    </submittedName>
</protein>
<dbReference type="AlphaFoldDB" id="A0A7S3RGJ6"/>
<accession>A0A7S3RGJ6</accession>
<dbReference type="Gene3D" id="3.40.50.300">
    <property type="entry name" value="P-loop containing nucleotide triphosphate hydrolases"/>
    <property type="match status" value="1"/>
</dbReference>
<name>A0A7S3RGJ6_EMIHU</name>
<sequence>MDMLCAAPQPCTHSRWPSPSRHPSASLFSRRNAGVAAEVVHLALPEARATHRRGKRRVCAGCGFPLYPPEEGGGQCVKCGCDDGVAEPLPPSPLDTDAPAVEARCAAWRSAAEPLLQRLRSRGSGLVEVKVLEDAEHTWTTLQLALGLEEAPAVAAAQG</sequence>
<dbReference type="EMBL" id="HBIR01002787">
    <property type="protein sequence ID" value="CAE0523831.1"/>
    <property type="molecule type" value="Transcribed_RNA"/>
</dbReference>
<proteinExistence type="predicted"/>
<organism evidence="1">
    <name type="scientific">Emiliania huxleyi</name>
    <name type="common">Coccolithophore</name>
    <name type="synonym">Pontosphaera huxleyi</name>
    <dbReference type="NCBI Taxonomy" id="2903"/>
    <lineage>
        <taxon>Eukaryota</taxon>
        <taxon>Haptista</taxon>
        <taxon>Haptophyta</taxon>
        <taxon>Prymnesiophyceae</taxon>
        <taxon>Isochrysidales</taxon>
        <taxon>Noelaerhabdaceae</taxon>
        <taxon>Emiliania</taxon>
    </lineage>
</organism>
<reference evidence="1" key="1">
    <citation type="submission" date="2021-01" db="EMBL/GenBank/DDBJ databases">
        <authorList>
            <person name="Corre E."/>
            <person name="Pelletier E."/>
            <person name="Niang G."/>
            <person name="Scheremetjew M."/>
            <person name="Finn R."/>
            <person name="Kale V."/>
            <person name="Holt S."/>
            <person name="Cochrane G."/>
            <person name="Meng A."/>
            <person name="Brown T."/>
            <person name="Cohen L."/>
        </authorList>
    </citation>
    <scope>NUCLEOTIDE SEQUENCE</scope>
    <source>
        <strain evidence="1">379</strain>
    </source>
</reference>
<gene>
    <name evidence="1" type="ORF">EHUX00137_LOCUS1975</name>
</gene>
<evidence type="ECO:0000313" key="1">
    <source>
        <dbReference type="EMBL" id="CAE0523831.1"/>
    </source>
</evidence>
<dbReference type="InterPro" id="IPR027417">
    <property type="entry name" value="P-loop_NTPase"/>
</dbReference>